<gene>
    <name evidence="3" type="ORF">D5039_17720</name>
</gene>
<name>A0ABT3KXE0_9BURK</name>
<keyword evidence="1" id="KW-0547">Nucleotide-binding</keyword>
<proteinExistence type="predicted"/>
<reference evidence="4" key="1">
    <citation type="submission" date="2023-07" db="EMBL/GenBank/DDBJ databases">
        <title>Verminephrobacter genomes.</title>
        <authorList>
            <person name="Lund M.B."/>
        </authorList>
    </citation>
    <scope>NUCLEOTIDE SEQUENCE [LARGE SCALE GENOMIC DNA]</scope>
    <source>
        <strain evidence="4">AtM5-05</strain>
    </source>
</reference>
<dbReference type="Gene3D" id="3.40.50.300">
    <property type="entry name" value="P-loop containing nucleotide triphosphate hydrolases"/>
    <property type="match status" value="1"/>
</dbReference>
<dbReference type="Proteomes" id="UP001208935">
    <property type="component" value="Unassembled WGS sequence"/>
</dbReference>
<dbReference type="RefSeq" id="WP_010104495.1">
    <property type="nucleotide sequence ID" value="NZ_QZCV01000003.1"/>
</dbReference>
<accession>A0ABT3KXE0</accession>
<protein>
    <submittedName>
        <fullName evidence="3">MinD/ParA family protein</fullName>
    </submittedName>
</protein>
<dbReference type="InterPro" id="IPR033756">
    <property type="entry name" value="YlxH/NBP35"/>
</dbReference>
<evidence type="ECO:0000313" key="4">
    <source>
        <dbReference type="Proteomes" id="UP001208935"/>
    </source>
</evidence>
<dbReference type="InterPro" id="IPR050625">
    <property type="entry name" value="ParA/MinD_ATPase"/>
</dbReference>
<evidence type="ECO:0000256" key="1">
    <source>
        <dbReference type="ARBA" id="ARBA00022741"/>
    </source>
</evidence>
<sequence length="275" mass="28930">MPSDALPAPAGASPAPAGARVVALTSGKGGVGKTFIAANLAAALARRGQRVLLLDADLALANLDVMLNLHSRVTLHDVFTGRAAPEDAVLADAACGFDLLLAGSGMVEYSRLTPEVREQFLRVIEALAPRYDLLLLDTGTGISDLVLYSVSLACEVLIVTTPEPTALTDAYATIKVLAAQQGREHLRLLVNQAARPGDGRAITGQLQQVLERFLSTESGRPMRLIHMGDIPSDPSVRDAVMRRQLLLLHAPGCPAALALAQIANKMEATLLVPVA</sequence>
<dbReference type="Pfam" id="PF10609">
    <property type="entry name" value="ParA"/>
    <property type="match status" value="1"/>
</dbReference>
<dbReference type="InterPro" id="IPR025501">
    <property type="entry name" value="MinD_FleN"/>
</dbReference>
<dbReference type="PANTHER" id="PTHR43384">
    <property type="entry name" value="SEPTUM SITE-DETERMINING PROTEIN MIND HOMOLOG, CHLOROPLASTIC-RELATED"/>
    <property type="match status" value="1"/>
</dbReference>
<keyword evidence="4" id="KW-1185">Reference proteome</keyword>
<dbReference type="PANTHER" id="PTHR43384:SF4">
    <property type="entry name" value="CELLULOSE BIOSYNTHESIS PROTEIN BCSQ-RELATED"/>
    <property type="match status" value="1"/>
</dbReference>
<evidence type="ECO:0000313" key="3">
    <source>
        <dbReference type="EMBL" id="MCW5322916.1"/>
    </source>
</evidence>
<dbReference type="InterPro" id="IPR027417">
    <property type="entry name" value="P-loop_NTPase"/>
</dbReference>
<dbReference type="GeneID" id="77322976"/>
<comment type="caution">
    <text evidence="3">The sequence shown here is derived from an EMBL/GenBank/DDBJ whole genome shotgun (WGS) entry which is preliminary data.</text>
</comment>
<organism evidence="3 4">
    <name type="scientific">Verminephrobacter aporrectodeae subsp. tuberculatae</name>
    <dbReference type="NCBI Taxonomy" id="1110392"/>
    <lineage>
        <taxon>Bacteria</taxon>
        <taxon>Pseudomonadati</taxon>
        <taxon>Pseudomonadota</taxon>
        <taxon>Betaproteobacteria</taxon>
        <taxon>Burkholderiales</taxon>
        <taxon>Comamonadaceae</taxon>
        <taxon>Verminephrobacter</taxon>
    </lineage>
</organism>
<dbReference type="SUPFAM" id="SSF52540">
    <property type="entry name" value="P-loop containing nucleoside triphosphate hydrolases"/>
    <property type="match status" value="1"/>
</dbReference>
<dbReference type="EMBL" id="QZCW01000003">
    <property type="protein sequence ID" value="MCW5322916.1"/>
    <property type="molecule type" value="Genomic_DNA"/>
</dbReference>
<evidence type="ECO:0000256" key="2">
    <source>
        <dbReference type="ARBA" id="ARBA00022840"/>
    </source>
</evidence>
<keyword evidence="2" id="KW-0067">ATP-binding</keyword>
<dbReference type="PIRSF" id="PIRSF003092">
    <property type="entry name" value="MinD"/>
    <property type="match status" value="1"/>
</dbReference>